<sequence length="882" mass="95732">MKLHILPELMKRVMLLLVLLAAVHAAVDVTFHSLWSASPLHYVTITTNDKWQDIPDAQVYTFLPRPTTVLVSYSVTVFPEIPSLPSTGGLAIIDDTRARGSDDLLAFRVVVDAFPARQSGAFTGYFQTESSLISGYWATPLASGNHSIRLQWKKLGTYVAKWSINPDVGTGFSGGCSLVVAAQHSGIWYSQPLTTIAVTKPLTWEPVMTVSFTLETAMDVRVLYHIPAKPDALPVGGAGYALDEIDTIVEVDGARFRESSAMLLTQAKFSQPGLLMGDITLPLASGKHVVTVMWRLTSPTGRKWRSIPSFNDGFMMGRLLAVMGETVNDIVQVSRDPTIYSGVPSSLWFNVGSPHRFHLASASNVLVHYFLPVQFLRHPTFLSFNQLDVGDVAARLLVDNQPYRATGSTVSGASRGAQTAEGSMVLHLQSGTHVIRLQWQYQQGLDAQDVMTILNHISKNDQIVELTVQIDSWIDNPEIVARSTALTGVENHPIPITPPVFIQDASPDSVVEINYAVVVSFVAAKGILDVRRPSEGVSFMSPSIMQGRLSDINAALATLKYIPPSMWYGSDTITLRVNDAKQYEIEPVFAGSTVIGVTITHDPVPPTLVLPLTQSSVAEGGSVVVQGLKIQGDFMSATDVGMIPQVVSVSLQVSGGLLNLRSIPRATVVFTIGSGAGDARMAFYGNVTDVNEALATIEYIPDADFNSLQHVESLEVVAIDDKSQLTTSASIPIQVLDRNDPSTVDTVNPTIVLRGYTLQFAPIGGQVFVRLQVHSPLGRLSLSSPSNAMFTIGSRTAQSRVLVFHGLAIDVQQTLHSMAYSRLNAFYGNELISVECSSSATFDVSELSFIQLQLSKVEGDGSRGNLARSYHERMEQPNTLDH</sequence>
<proteinExistence type="predicted"/>
<gene>
    <name evidence="2" type="ORF">DYB32_003346</name>
</gene>
<keyword evidence="1" id="KW-0732">Signal</keyword>
<name>A0A3R6YBI3_9STRA</name>
<evidence type="ECO:0008006" key="4">
    <source>
        <dbReference type="Google" id="ProtNLM"/>
    </source>
</evidence>
<feature type="signal peptide" evidence="1">
    <location>
        <begin position="1"/>
        <end position="25"/>
    </location>
</feature>
<evidence type="ECO:0000313" key="2">
    <source>
        <dbReference type="EMBL" id="RHY31586.1"/>
    </source>
</evidence>
<dbReference type="Proteomes" id="UP000285060">
    <property type="component" value="Unassembled WGS sequence"/>
</dbReference>
<dbReference type="VEuPathDB" id="FungiDB:H310_07160"/>
<keyword evidence="3" id="KW-1185">Reference proteome</keyword>
<organism evidence="2 3">
    <name type="scientific">Aphanomyces invadans</name>
    <dbReference type="NCBI Taxonomy" id="157072"/>
    <lineage>
        <taxon>Eukaryota</taxon>
        <taxon>Sar</taxon>
        <taxon>Stramenopiles</taxon>
        <taxon>Oomycota</taxon>
        <taxon>Saprolegniomycetes</taxon>
        <taxon>Saprolegniales</taxon>
        <taxon>Verrucalvaceae</taxon>
        <taxon>Aphanomyces</taxon>
    </lineage>
</organism>
<evidence type="ECO:0000313" key="3">
    <source>
        <dbReference type="Proteomes" id="UP000285060"/>
    </source>
</evidence>
<reference evidence="2 3" key="1">
    <citation type="submission" date="2018-08" db="EMBL/GenBank/DDBJ databases">
        <title>Aphanomyces genome sequencing and annotation.</title>
        <authorList>
            <person name="Minardi D."/>
            <person name="Oidtmann B."/>
            <person name="Van Der Giezen M."/>
            <person name="Studholme D.J."/>
        </authorList>
    </citation>
    <scope>NUCLEOTIDE SEQUENCE [LARGE SCALE GENOMIC DNA]</scope>
    <source>
        <strain evidence="2 3">NJM0002</strain>
    </source>
</reference>
<comment type="caution">
    <text evidence="2">The sequence shown here is derived from an EMBL/GenBank/DDBJ whole genome shotgun (WGS) entry which is preliminary data.</text>
</comment>
<feature type="chain" id="PRO_5018743086" description="Cadherin domain-containing protein" evidence="1">
    <location>
        <begin position="26"/>
        <end position="882"/>
    </location>
</feature>
<dbReference type="EMBL" id="QUSY01000202">
    <property type="protein sequence ID" value="RHY31586.1"/>
    <property type="molecule type" value="Genomic_DNA"/>
</dbReference>
<dbReference type="AlphaFoldDB" id="A0A3R6YBI3"/>
<accession>A0A3R6YBI3</accession>
<protein>
    <recommendedName>
        <fullName evidence="4">Cadherin domain-containing protein</fullName>
    </recommendedName>
</protein>
<evidence type="ECO:0000256" key="1">
    <source>
        <dbReference type="SAM" id="SignalP"/>
    </source>
</evidence>